<comment type="caution">
    <text evidence="1">The sequence shown here is derived from an EMBL/GenBank/DDBJ whole genome shotgun (WGS) entry which is preliminary data.</text>
</comment>
<keyword evidence="2" id="KW-1185">Reference proteome</keyword>
<organism evidence="1 2">
    <name type="scientific">Shewanella pneumatophori</name>
    <dbReference type="NCBI Taxonomy" id="314092"/>
    <lineage>
        <taxon>Bacteria</taxon>
        <taxon>Pseudomonadati</taxon>
        <taxon>Pseudomonadota</taxon>
        <taxon>Gammaproteobacteria</taxon>
        <taxon>Alteromonadales</taxon>
        <taxon>Shewanellaceae</taxon>
        <taxon>Shewanella</taxon>
    </lineage>
</organism>
<accession>A0A9X1ZD98</accession>
<protein>
    <submittedName>
        <fullName evidence="1">Uncharacterized protein</fullName>
    </submittedName>
</protein>
<dbReference type="AlphaFoldDB" id="A0A9X1ZD98"/>
<dbReference type="Proteomes" id="UP001139293">
    <property type="component" value="Unassembled WGS sequence"/>
</dbReference>
<evidence type="ECO:0000313" key="2">
    <source>
        <dbReference type="Proteomes" id="UP001139293"/>
    </source>
</evidence>
<dbReference type="RefSeq" id="WP_248951177.1">
    <property type="nucleotide sequence ID" value="NZ_JAKILB010000011.1"/>
</dbReference>
<name>A0A9X1ZD98_9GAMM</name>
<sequence>MLSASVAAIFNPYLSLNLSGFDNLKLVVAVLTAKGQECHALEAEVSIDGVKQTAYLVRWHKHFIYCGRTNSYGNQLDEIADLEDISAESIEVLQPPILSMQQLEFMCMENAHFDHC</sequence>
<dbReference type="EMBL" id="JAKILB010000011">
    <property type="protein sequence ID" value="MCL1140124.1"/>
    <property type="molecule type" value="Genomic_DNA"/>
</dbReference>
<proteinExistence type="predicted"/>
<reference evidence="1" key="1">
    <citation type="submission" date="2022-01" db="EMBL/GenBank/DDBJ databases">
        <title>Whole genome-based taxonomy of the Shewanellaceae.</title>
        <authorList>
            <person name="Martin-Rodriguez A.J."/>
        </authorList>
    </citation>
    <scope>NUCLEOTIDE SEQUENCE</scope>
    <source>
        <strain evidence="1">KCTC 23973</strain>
    </source>
</reference>
<gene>
    <name evidence="1" type="ORF">L2740_16375</name>
</gene>
<evidence type="ECO:0000313" key="1">
    <source>
        <dbReference type="EMBL" id="MCL1140124.1"/>
    </source>
</evidence>